<name>A0A1N7PGC5_9BACL</name>
<feature type="transmembrane region" description="Helical" evidence="1">
    <location>
        <begin position="58"/>
        <end position="80"/>
    </location>
</feature>
<gene>
    <name evidence="2" type="ORF">SAMN05421790_11281</name>
</gene>
<evidence type="ECO:0008006" key="4">
    <source>
        <dbReference type="Google" id="ProtNLM"/>
    </source>
</evidence>
<dbReference type="Pfam" id="PF12730">
    <property type="entry name" value="ABC2_membrane_4"/>
    <property type="match status" value="1"/>
</dbReference>
<sequence>MLRILAAERLKMKRTWLPVLVLLGPAGILLSMLVDFGLRRDYLLQQPLDSWVILVKEVSALLPLAMLLGSTLLASLMVGVEHQASAWKHLMTLPLSRFRIYLGKGIQMTGWLLLAGILMVPAFALLWTWFELGKEVPWASFLKGGLYPVLAVLPVAMLQLWLSVVIRNQALPVFIGVVGSLFNRMLPAWMPWAYPGNSIPARIAREGNNPEVWVPVGIGVGILLLLLGGLHFSRREVEAG</sequence>
<keyword evidence="3" id="KW-1185">Reference proteome</keyword>
<reference evidence="3" key="1">
    <citation type="submission" date="2017-01" db="EMBL/GenBank/DDBJ databases">
        <authorList>
            <person name="Varghese N."/>
            <person name="Submissions S."/>
        </authorList>
    </citation>
    <scope>NUCLEOTIDE SEQUENCE [LARGE SCALE GENOMIC DNA]</scope>
    <source>
        <strain evidence="3">DSM 45196</strain>
    </source>
</reference>
<dbReference type="PANTHER" id="PTHR37305">
    <property type="entry name" value="INTEGRAL MEMBRANE PROTEIN-RELATED"/>
    <property type="match status" value="1"/>
</dbReference>
<organism evidence="2 3">
    <name type="scientific">Kroppenstedtia eburnea</name>
    <dbReference type="NCBI Taxonomy" id="714067"/>
    <lineage>
        <taxon>Bacteria</taxon>
        <taxon>Bacillati</taxon>
        <taxon>Bacillota</taxon>
        <taxon>Bacilli</taxon>
        <taxon>Bacillales</taxon>
        <taxon>Thermoactinomycetaceae</taxon>
        <taxon>Kroppenstedtia</taxon>
    </lineage>
</organism>
<feature type="transmembrane region" description="Helical" evidence="1">
    <location>
        <begin position="212"/>
        <end position="232"/>
    </location>
</feature>
<evidence type="ECO:0000256" key="1">
    <source>
        <dbReference type="SAM" id="Phobius"/>
    </source>
</evidence>
<feature type="transmembrane region" description="Helical" evidence="1">
    <location>
        <begin position="101"/>
        <end position="126"/>
    </location>
</feature>
<accession>A0A1N7PGC5</accession>
<dbReference type="RefSeq" id="WP_009710165.1">
    <property type="nucleotide sequence ID" value="NZ_CP048103.1"/>
</dbReference>
<keyword evidence="1" id="KW-1133">Transmembrane helix</keyword>
<evidence type="ECO:0000313" key="3">
    <source>
        <dbReference type="Proteomes" id="UP000186795"/>
    </source>
</evidence>
<dbReference type="Proteomes" id="UP000186795">
    <property type="component" value="Unassembled WGS sequence"/>
</dbReference>
<feature type="transmembrane region" description="Helical" evidence="1">
    <location>
        <begin position="16"/>
        <end position="38"/>
    </location>
</feature>
<feature type="transmembrane region" description="Helical" evidence="1">
    <location>
        <begin position="146"/>
        <end position="166"/>
    </location>
</feature>
<feature type="transmembrane region" description="Helical" evidence="1">
    <location>
        <begin position="173"/>
        <end position="192"/>
    </location>
</feature>
<protein>
    <recommendedName>
        <fullName evidence="4">ABC-2 type transport system permease protein</fullName>
    </recommendedName>
</protein>
<dbReference type="OrthoDB" id="3190532at2"/>
<evidence type="ECO:0000313" key="2">
    <source>
        <dbReference type="EMBL" id="SIT09703.1"/>
    </source>
</evidence>
<dbReference type="CDD" id="cd21809">
    <property type="entry name" value="ABC-2_lan_permease-like"/>
    <property type="match status" value="1"/>
</dbReference>
<dbReference type="EMBL" id="FTOD01000012">
    <property type="protein sequence ID" value="SIT09703.1"/>
    <property type="molecule type" value="Genomic_DNA"/>
</dbReference>
<dbReference type="AlphaFoldDB" id="A0A1N7PGC5"/>
<keyword evidence="1" id="KW-0472">Membrane</keyword>
<dbReference type="PANTHER" id="PTHR37305:SF1">
    <property type="entry name" value="MEMBRANE PROTEIN"/>
    <property type="match status" value="1"/>
</dbReference>
<keyword evidence="1" id="KW-0812">Transmembrane</keyword>
<proteinExistence type="predicted"/>